<gene>
    <name evidence="3" type="ORF">SAMN04488561_3695</name>
</gene>
<evidence type="ECO:0000256" key="1">
    <source>
        <dbReference type="ARBA" id="ARBA00022759"/>
    </source>
</evidence>
<keyword evidence="1" id="KW-0255">Endonuclease</keyword>
<keyword evidence="1" id="KW-0540">Nuclease</keyword>
<evidence type="ECO:0000313" key="4">
    <source>
        <dbReference type="Proteomes" id="UP000181980"/>
    </source>
</evidence>
<dbReference type="GO" id="GO:0042781">
    <property type="term" value="F:3'-tRNA processing endoribonuclease activity"/>
    <property type="evidence" value="ECO:0007669"/>
    <property type="project" value="TreeGrafter"/>
</dbReference>
<accession>A0A1H5P6W8</accession>
<dbReference type="RefSeq" id="WP_069110656.1">
    <property type="nucleotide sequence ID" value="NZ_FNUC01000004.1"/>
</dbReference>
<name>A0A1H5P6W8_9ACTN</name>
<dbReference type="PANTHER" id="PTHR46018:SF2">
    <property type="entry name" value="ZINC PHOSPHODIESTERASE ELAC PROTEIN 1"/>
    <property type="match status" value="1"/>
</dbReference>
<dbReference type="InterPro" id="IPR001279">
    <property type="entry name" value="Metallo-B-lactamas"/>
</dbReference>
<evidence type="ECO:0000313" key="3">
    <source>
        <dbReference type="EMBL" id="SEF08757.1"/>
    </source>
</evidence>
<dbReference type="EMBL" id="FNUC01000004">
    <property type="protein sequence ID" value="SEF08757.1"/>
    <property type="molecule type" value="Genomic_DNA"/>
</dbReference>
<dbReference type="STRING" id="561176.SAMN04488561_3695"/>
<dbReference type="Pfam" id="PF12706">
    <property type="entry name" value="Lactamase_B_2"/>
    <property type="match status" value="1"/>
</dbReference>
<reference evidence="4" key="1">
    <citation type="submission" date="2016-10" db="EMBL/GenBank/DDBJ databases">
        <authorList>
            <person name="Varghese N."/>
            <person name="Submissions S."/>
        </authorList>
    </citation>
    <scope>NUCLEOTIDE SEQUENCE [LARGE SCALE GENOMIC DNA]</scope>
    <source>
        <strain evidence="4">DSM 45237</strain>
    </source>
</reference>
<feature type="domain" description="Metallo-beta-lactamase" evidence="2">
    <location>
        <begin position="40"/>
        <end position="241"/>
    </location>
</feature>
<dbReference type="Gene3D" id="3.60.15.10">
    <property type="entry name" value="Ribonuclease Z/Hydroxyacylglutathione hydrolase-like"/>
    <property type="match status" value="1"/>
</dbReference>
<evidence type="ECO:0000259" key="2">
    <source>
        <dbReference type="Pfam" id="PF12706"/>
    </source>
</evidence>
<dbReference type="InterPro" id="IPR036866">
    <property type="entry name" value="RibonucZ/Hydroxyglut_hydro"/>
</dbReference>
<keyword evidence="1" id="KW-0378">Hydrolase</keyword>
<organism evidence="3 4">
    <name type="scientific">Jiangella alba</name>
    <dbReference type="NCBI Taxonomy" id="561176"/>
    <lineage>
        <taxon>Bacteria</taxon>
        <taxon>Bacillati</taxon>
        <taxon>Actinomycetota</taxon>
        <taxon>Actinomycetes</taxon>
        <taxon>Jiangellales</taxon>
        <taxon>Jiangellaceae</taxon>
        <taxon>Jiangella</taxon>
    </lineage>
</organism>
<sequence>MRIVLHGVRGSTPAPGAAFLRTGGHTSCVSVTVRDESAPRLVLDAGTGLAALTALLGGAPYRGDLVLSHLHWDHVQGLPFFRSGDVAGADVRLCLPAQAGASPSVPGSAAALLARAMSPPHFPIGPDGLAGRWRFDACDAGWLAAGGARVRLADLPHKGGRTFGMRVEADGASFAYLPDHAAGAGDGPAASLVRGVDLLLHDAQFSDAERYWAEAYGHSTIGDAIALAARARVGRLVLIHHAPTRTDDEVDELAAKYAAAAPLPVSAGREGDVLEL</sequence>
<protein>
    <submittedName>
        <fullName evidence="3">Ribonuclease BN, tRNA processing enzyme</fullName>
    </submittedName>
</protein>
<keyword evidence="4" id="KW-1185">Reference proteome</keyword>
<dbReference type="CDD" id="cd07715">
    <property type="entry name" value="TaR3-like_MBL-fold"/>
    <property type="match status" value="1"/>
</dbReference>
<proteinExistence type="predicted"/>
<dbReference type="OrthoDB" id="4137979at2"/>
<dbReference type="SUPFAM" id="SSF56281">
    <property type="entry name" value="Metallo-hydrolase/oxidoreductase"/>
    <property type="match status" value="1"/>
</dbReference>
<dbReference type="Proteomes" id="UP000181980">
    <property type="component" value="Unassembled WGS sequence"/>
</dbReference>
<dbReference type="PANTHER" id="PTHR46018">
    <property type="entry name" value="ZINC PHOSPHODIESTERASE ELAC PROTEIN 1"/>
    <property type="match status" value="1"/>
</dbReference>
<dbReference type="AlphaFoldDB" id="A0A1H5P6W8"/>